<dbReference type="PROSITE" id="PS51257">
    <property type="entry name" value="PROKAR_LIPOPROTEIN"/>
    <property type="match status" value="1"/>
</dbReference>
<dbReference type="InterPro" id="IPR036249">
    <property type="entry name" value="Thioredoxin-like_sf"/>
</dbReference>
<dbReference type="GO" id="GO:0016853">
    <property type="term" value="F:isomerase activity"/>
    <property type="evidence" value="ECO:0007669"/>
    <property type="project" value="UniProtKB-KW"/>
</dbReference>
<keyword evidence="1" id="KW-0732">Signal</keyword>
<dbReference type="PANTHER" id="PTHR42852">
    <property type="entry name" value="THIOL:DISULFIDE INTERCHANGE PROTEIN DSBE"/>
    <property type="match status" value="1"/>
</dbReference>
<evidence type="ECO:0000313" key="3">
    <source>
        <dbReference type="EMBL" id="SHF77857.1"/>
    </source>
</evidence>
<dbReference type="EMBL" id="FQUS01000013">
    <property type="protein sequence ID" value="SHF77857.1"/>
    <property type="molecule type" value="Genomic_DNA"/>
</dbReference>
<dbReference type="STRING" id="1194090.SAMN05443144_11341"/>
<feature type="signal peptide" evidence="1">
    <location>
        <begin position="1"/>
        <end position="19"/>
    </location>
</feature>
<evidence type="ECO:0000313" key="4">
    <source>
        <dbReference type="Proteomes" id="UP000184041"/>
    </source>
</evidence>
<dbReference type="PANTHER" id="PTHR42852:SF13">
    <property type="entry name" value="PROTEIN DIPZ"/>
    <property type="match status" value="1"/>
</dbReference>
<dbReference type="InterPro" id="IPR013766">
    <property type="entry name" value="Thioredoxin_domain"/>
</dbReference>
<dbReference type="InterPro" id="IPR050553">
    <property type="entry name" value="Thioredoxin_ResA/DsbE_sf"/>
</dbReference>
<dbReference type="CDD" id="cd02966">
    <property type="entry name" value="TlpA_like_family"/>
    <property type="match status" value="1"/>
</dbReference>
<dbReference type="PROSITE" id="PS51352">
    <property type="entry name" value="THIOREDOXIN_2"/>
    <property type="match status" value="1"/>
</dbReference>
<dbReference type="SUPFAM" id="SSF52833">
    <property type="entry name" value="Thioredoxin-like"/>
    <property type="match status" value="1"/>
</dbReference>
<keyword evidence="4" id="KW-1185">Reference proteome</keyword>
<protein>
    <submittedName>
        <fullName evidence="3">Thiol-disulfide isomerase or thioredoxin</fullName>
    </submittedName>
</protein>
<dbReference type="GO" id="GO:0016209">
    <property type="term" value="F:antioxidant activity"/>
    <property type="evidence" value="ECO:0007669"/>
    <property type="project" value="InterPro"/>
</dbReference>
<keyword evidence="3" id="KW-0413">Isomerase</keyword>
<evidence type="ECO:0000259" key="2">
    <source>
        <dbReference type="PROSITE" id="PS51352"/>
    </source>
</evidence>
<name>A0A1M5EF88_9BACT</name>
<dbReference type="AlphaFoldDB" id="A0A1M5EF88"/>
<feature type="domain" description="Thioredoxin" evidence="2">
    <location>
        <begin position="39"/>
        <end position="181"/>
    </location>
</feature>
<dbReference type="RefSeq" id="WP_084088254.1">
    <property type="nucleotide sequence ID" value="NZ_FQUS01000013.1"/>
</dbReference>
<organism evidence="3 4">
    <name type="scientific">Fodinibius roseus</name>
    <dbReference type="NCBI Taxonomy" id="1194090"/>
    <lineage>
        <taxon>Bacteria</taxon>
        <taxon>Pseudomonadati</taxon>
        <taxon>Balneolota</taxon>
        <taxon>Balneolia</taxon>
        <taxon>Balneolales</taxon>
        <taxon>Balneolaceae</taxon>
        <taxon>Fodinibius</taxon>
    </lineage>
</organism>
<evidence type="ECO:0000256" key="1">
    <source>
        <dbReference type="SAM" id="SignalP"/>
    </source>
</evidence>
<accession>A0A1M5EF88</accession>
<gene>
    <name evidence="3" type="ORF">SAMN05443144_11341</name>
</gene>
<dbReference type="OrthoDB" id="9815205at2"/>
<dbReference type="GO" id="GO:0016491">
    <property type="term" value="F:oxidoreductase activity"/>
    <property type="evidence" value="ECO:0007669"/>
    <property type="project" value="InterPro"/>
</dbReference>
<feature type="chain" id="PRO_5012341293" evidence="1">
    <location>
        <begin position="20"/>
        <end position="189"/>
    </location>
</feature>
<dbReference type="Gene3D" id="3.40.30.10">
    <property type="entry name" value="Glutaredoxin"/>
    <property type="match status" value="1"/>
</dbReference>
<dbReference type="Proteomes" id="UP000184041">
    <property type="component" value="Unassembled WGS sequence"/>
</dbReference>
<sequence length="189" mass="20983">MIVGVFKKMVPLLLAGLLAGCGGGENSESTSQKEQAEPQTTADYVEQATFTSLDGDTVSVSDFKGKVVMIDLWETWCKPCLASFPTLQKLQEEYPDDFVLLAVTPGFTDTKEDARAFAREHDYDFTYLMDSNGLHEKVGVQGIPFKLYVDAEGNFIQKSMGSYGPDQDYKKVKEIIEKHKQQDEAGSET</sequence>
<dbReference type="Pfam" id="PF00578">
    <property type="entry name" value="AhpC-TSA"/>
    <property type="match status" value="1"/>
</dbReference>
<dbReference type="InterPro" id="IPR000866">
    <property type="entry name" value="AhpC/TSA"/>
</dbReference>
<proteinExistence type="predicted"/>
<reference evidence="3 4" key="1">
    <citation type="submission" date="2016-11" db="EMBL/GenBank/DDBJ databases">
        <authorList>
            <person name="Jaros S."/>
            <person name="Januszkiewicz K."/>
            <person name="Wedrychowicz H."/>
        </authorList>
    </citation>
    <scope>NUCLEOTIDE SEQUENCE [LARGE SCALE GENOMIC DNA]</scope>
    <source>
        <strain evidence="3 4">DSM 21986</strain>
    </source>
</reference>